<evidence type="ECO:0000256" key="4">
    <source>
        <dbReference type="ARBA" id="ARBA00022658"/>
    </source>
</evidence>
<reference evidence="13" key="1">
    <citation type="submission" date="2025-08" db="UniProtKB">
        <authorList>
            <consortium name="Ensembl"/>
        </authorList>
    </citation>
    <scope>IDENTIFICATION</scope>
</reference>
<dbReference type="Ensembl" id="ENSOABT00000016119.2">
    <property type="protein sequence ID" value="ENSOABP00000015627.2"/>
    <property type="gene ID" value="ENSOABG00000007784.2"/>
</dbReference>
<keyword evidence="8 9" id="KW-0175">Coiled coil</keyword>
<dbReference type="GeneID" id="116313462"/>
<dbReference type="InterPro" id="IPR001849">
    <property type="entry name" value="PH_domain"/>
</dbReference>
<feature type="compositionally biased region" description="Basic and acidic residues" evidence="10">
    <location>
        <begin position="659"/>
        <end position="672"/>
    </location>
</feature>
<evidence type="ECO:0000256" key="3">
    <source>
        <dbReference type="ARBA" id="ARBA00022553"/>
    </source>
</evidence>
<evidence type="ECO:0000313" key="13">
    <source>
        <dbReference type="Ensembl" id="ENSOABP00000015627.2"/>
    </source>
</evidence>
<dbReference type="InterPro" id="IPR011993">
    <property type="entry name" value="PH-like_dom_sf"/>
</dbReference>
<keyword evidence="5" id="KW-0479">Metal-binding</keyword>
<dbReference type="InterPro" id="IPR041020">
    <property type="entry name" value="PH_16"/>
</dbReference>
<feature type="compositionally biased region" description="Basic and acidic residues" evidence="10">
    <location>
        <begin position="930"/>
        <end position="942"/>
    </location>
</feature>
<dbReference type="SUPFAM" id="SSF50729">
    <property type="entry name" value="PH domain-like"/>
    <property type="match status" value="1"/>
</dbReference>
<feature type="compositionally biased region" description="Polar residues" evidence="10">
    <location>
        <begin position="884"/>
        <end position="896"/>
    </location>
</feature>
<accession>A0A668SN31</accession>
<reference evidence="13" key="2">
    <citation type="submission" date="2025-09" db="UniProtKB">
        <authorList>
            <consortium name="Ensembl"/>
        </authorList>
    </citation>
    <scope>IDENTIFICATION</scope>
</reference>
<dbReference type="PANTHER" id="PTHR13944">
    <property type="entry name" value="AGAP007712-PA"/>
    <property type="match status" value="1"/>
</dbReference>
<dbReference type="AlphaFoldDB" id="A0A668SN31"/>
<evidence type="ECO:0000256" key="5">
    <source>
        <dbReference type="ARBA" id="ARBA00022723"/>
    </source>
</evidence>
<dbReference type="Pfam" id="PF00621">
    <property type="entry name" value="RhoGEF"/>
    <property type="match status" value="1"/>
</dbReference>
<dbReference type="GO" id="GO:0005886">
    <property type="term" value="C:plasma membrane"/>
    <property type="evidence" value="ECO:0007669"/>
    <property type="project" value="TreeGrafter"/>
</dbReference>
<feature type="domain" description="DH" evidence="12">
    <location>
        <begin position="66"/>
        <end position="263"/>
    </location>
</feature>
<proteinExistence type="predicted"/>
<keyword evidence="7" id="KW-0862">Zinc</keyword>
<dbReference type="InterPro" id="IPR051632">
    <property type="entry name" value="Rho_GEF"/>
</dbReference>
<dbReference type="SMART" id="SM00233">
    <property type="entry name" value="PH"/>
    <property type="match status" value="1"/>
</dbReference>
<dbReference type="CDD" id="cd00160">
    <property type="entry name" value="RhoGEF"/>
    <property type="match status" value="1"/>
</dbReference>
<dbReference type="PROSITE" id="PS50003">
    <property type="entry name" value="PH_DOMAIN"/>
    <property type="match status" value="1"/>
</dbReference>
<feature type="domain" description="PH" evidence="11">
    <location>
        <begin position="305"/>
        <end position="407"/>
    </location>
</feature>
<feature type="compositionally biased region" description="Polar residues" evidence="10">
    <location>
        <begin position="812"/>
        <end position="821"/>
    </location>
</feature>
<evidence type="ECO:0000256" key="7">
    <source>
        <dbReference type="ARBA" id="ARBA00022833"/>
    </source>
</evidence>
<evidence type="ECO:0000313" key="14">
    <source>
        <dbReference type="Proteomes" id="UP000472276"/>
    </source>
</evidence>
<dbReference type="PANTHER" id="PTHR13944:SF23">
    <property type="entry name" value="RHO GUANINE NUCLEOTIDE EXCHANGE FACTOR 18"/>
    <property type="match status" value="1"/>
</dbReference>
<dbReference type="GO" id="GO:0005085">
    <property type="term" value="F:guanyl-nucleotide exchange factor activity"/>
    <property type="evidence" value="ECO:0007669"/>
    <property type="project" value="UniProtKB-KW"/>
</dbReference>
<name>A0A668SN31_OREAU</name>
<organism evidence="13 14">
    <name type="scientific">Oreochromis aureus</name>
    <name type="common">Israeli tilapia</name>
    <name type="synonym">Chromis aureus</name>
    <dbReference type="NCBI Taxonomy" id="47969"/>
    <lineage>
        <taxon>Eukaryota</taxon>
        <taxon>Metazoa</taxon>
        <taxon>Chordata</taxon>
        <taxon>Craniata</taxon>
        <taxon>Vertebrata</taxon>
        <taxon>Euteleostomi</taxon>
        <taxon>Actinopterygii</taxon>
        <taxon>Neopterygii</taxon>
        <taxon>Teleostei</taxon>
        <taxon>Neoteleostei</taxon>
        <taxon>Acanthomorphata</taxon>
        <taxon>Ovalentaria</taxon>
        <taxon>Cichlomorphae</taxon>
        <taxon>Cichliformes</taxon>
        <taxon>Cichlidae</taxon>
        <taxon>African cichlids</taxon>
        <taxon>Pseudocrenilabrinae</taxon>
        <taxon>Oreochromini</taxon>
        <taxon>Oreochromis</taxon>
    </lineage>
</organism>
<dbReference type="Proteomes" id="UP000472276">
    <property type="component" value="Unassembled WGS sequence"/>
</dbReference>
<dbReference type="GO" id="GO:0035023">
    <property type="term" value="P:regulation of Rho protein signal transduction"/>
    <property type="evidence" value="ECO:0007669"/>
    <property type="project" value="TreeGrafter"/>
</dbReference>
<evidence type="ECO:0000256" key="1">
    <source>
        <dbReference type="ARBA" id="ARBA00004496"/>
    </source>
</evidence>
<evidence type="ECO:0000259" key="12">
    <source>
        <dbReference type="PROSITE" id="PS50010"/>
    </source>
</evidence>
<dbReference type="FunFam" id="1.20.900.10:FF:000004">
    <property type="entry name" value="Rho guanine nucleotide exchange factor 2"/>
    <property type="match status" value="1"/>
</dbReference>
<dbReference type="SMART" id="SM00325">
    <property type="entry name" value="RhoGEF"/>
    <property type="match status" value="1"/>
</dbReference>
<keyword evidence="2" id="KW-0963">Cytoplasm</keyword>
<feature type="region of interest" description="Disordered" evidence="10">
    <location>
        <begin position="806"/>
        <end position="942"/>
    </location>
</feature>
<dbReference type="InterPro" id="IPR035899">
    <property type="entry name" value="DBL_dom_sf"/>
</dbReference>
<dbReference type="CTD" id="407987"/>
<dbReference type="RefSeq" id="XP_039458508.1">
    <property type="nucleotide sequence ID" value="XM_039602574.1"/>
</dbReference>
<evidence type="ECO:0000256" key="6">
    <source>
        <dbReference type="ARBA" id="ARBA00022771"/>
    </source>
</evidence>
<feature type="compositionally biased region" description="Low complexity" evidence="10">
    <location>
        <begin position="822"/>
        <end position="832"/>
    </location>
</feature>
<feature type="coiled-coil region" evidence="9">
    <location>
        <begin position="243"/>
        <end position="270"/>
    </location>
</feature>
<evidence type="ECO:0000256" key="8">
    <source>
        <dbReference type="ARBA" id="ARBA00023054"/>
    </source>
</evidence>
<keyword evidence="6" id="KW-0863">Zinc-finger</keyword>
<feature type="region of interest" description="Disordered" evidence="10">
    <location>
        <begin position="778"/>
        <end position="797"/>
    </location>
</feature>
<evidence type="ECO:0000259" key="11">
    <source>
        <dbReference type="PROSITE" id="PS50003"/>
    </source>
</evidence>
<keyword evidence="14" id="KW-1185">Reference proteome</keyword>
<gene>
    <name evidence="13" type="primary">arhgef18a</name>
</gene>
<protein>
    <recommendedName>
        <fullName evidence="15">Rho/rac guanine nucleotide exchange factor (GEF) 18a</fullName>
    </recommendedName>
</protein>
<keyword evidence="3" id="KW-0597">Phosphoprotein</keyword>
<feature type="region of interest" description="Disordered" evidence="10">
    <location>
        <begin position="653"/>
        <end position="672"/>
    </location>
</feature>
<evidence type="ECO:0000256" key="9">
    <source>
        <dbReference type="SAM" id="Coils"/>
    </source>
</evidence>
<sequence>MEETDSRRDRLKLSSEDLTDPINLEDSHYTLLQLELEADAQNLEADSWSLTVDQNYLKNLSKEEIKRQDIIYELIKTEVHLVHTLKILLGVYMHELRQSQLIEEGRLKRLFLGIEPLLIVHKHFLKCLKMCQNQSQEEGNPIIYQIPQIPNVLISQFSGSIGDRMVECYGMFCGHRLEADRIYKELIQNNKRLQALDRKIGQLPLVRRMGISDCLLLVTQRITKYPVLVERLLQNIDADTDDHRSLSEALECIKNTIAQVNAEVKDCEKAARVREIGYRLDPKSVGRLNGGEVIRREDLIQGNRKLVHEGAVTWKSSGKQKDVHAVLLSDVLLLLQEKDQKFVFAAVDNKPPVISLERLIVREVAMEEKAIFLICARTVGLPEMYEIHMGSRKERITWEAIIREALERHQEEVQYNEMITTLQRFQVHLKERDDRIKESLTEKQQLFAALYKRVTGQETPYDGLHLVRGANDLQQWETLLNTAIDEVEILQNLLALKTSNTNAPVDESNAQGGRVRRAQTFGEADSKSAASTWKYGKEADDLEKFSPPNISHSFSDQLLQGYFSEGPEESADGEPDNLSLLHFPEAEIYDRVMMLGQRLYSLKAVIVQQDSQNALQHAFQSQNQRPATFSNALYEYEKQRSLEKQREELNSLSKQQAQLREEQQHWEKEKERQRRQMEVQEAQLKQKEEECRKLEEKLSEEKGELDVQKKEYQQDLERLRETTKTLEKEKERLDHEMERLEKIKMKYKTNIGQPNYDDPAQSVMYSSFRGSTVNGGTLTLTPSTKPPDSLEIPPKVPPRRESICIHPAKPSLPSNLVSTTNQVHKPVPVQQKIPKKLATTKGKDKASKKQTHKRAQSAASIDLSEVAPIQVTGKEGGSLRSQRKTSPQRIINTDTFSPPAFVQNVKTPQNLNRRRSSDTSPPAPPPFPKDIAKQKKEKEIFL</sequence>
<dbReference type="PROSITE" id="PS50010">
    <property type="entry name" value="DH_2"/>
    <property type="match status" value="1"/>
</dbReference>
<evidence type="ECO:0008006" key="15">
    <source>
        <dbReference type="Google" id="ProtNLM"/>
    </source>
</evidence>
<evidence type="ECO:0000256" key="2">
    <source>
        <dbReference type="ARBA" id="ARBA00022490"/>
    </source>
</evidence>
<dbReference type="GO" id="GO:0005737">
    <property type="term" value="C:cytoplasm"/>
    <property type="evidence" value="ECO:0007669"/>
    <property type="project" value="UniProtKB-SubCell"/>
</dbReference>
<dbReference type="Gene3D" id="2.30.29.30">
    <property type="entry name" value="Pleckstrin-homology domain (PH domain)/Phosphotyrosine-binding domain (PTB)"/>
    <property type="match status" value="1"/>
</dbReference>
<comment type="subcellular location">
    <subcellularLocation>
        <location evidence="1">Cytoplasm</location>
    </subcellularLocation>
</comment>
<dbReference type="RefSeq" id="XP_039458507.1">
    <property type="nucleotide sequence ID" value="XM_039602573.1"/>
</dbReference>
<dbReference type="InterPro" id="IPR000219">
    <property type="entry name" value="DH_dom"/>
</dbReference>
<dbReference type="Pfam" id="PF17838">
    <property type="entry name" value="PH_16"/>
    <property type="match status" value="1"/>
</dbReference>
<dbReference type="KEGG" id="oau:116313462"/>
<evidence type="ECO:0000256" key="10">
    <source>
        <dbReference type="SAM" id="MobiDB-lite"/>
    </source>
</evidence>
<dbReference type="GO" id="GO:0008270">
    <property type="term" value="F:zinc ion binding"/>
    <property type="evidence" value="ECO:0007669"/>
    <property type="project" value="UniProtKB-KW"/>
</dbReference>
<keyword evidence="4" id="KW-0344">Guanine-nucleotide releasing factor</keyword>
<dbReference type="Gene3D" id="1.20.900.10">
    <property type="entry name" value="Dbl homology (DH) domain"/>
    <property type="match status" value="1"/>
</dbReference>
<dbReference type="SUPFAM" id="SSF48065">
    <property type="entry name" value="DBL homology domain (DH-domain)"/>
    <property type="match status" value="1"/>
</dbReference>